<evidence type="ECO:0000256" key="1">
    <source>
        <dbReference type="ARBA" id="ARBA00010062"/>
    </source>
</evidence>
<proteinExistence type="inferred from homology"/>
<evidence type="ECO:0000259" key="4">
    <source>
        <dbReference type="Pfam" id="PF13458"/>
    </source>
</evidence>
<dbReference type="AlphaFoldDB" id="A0A4Q1UI29"/>
<evidence type="ECO:0000256" key="2">
    <source>
        <dbReference type="ARBA" id="ARBA00022729"/>
    </source>
</evidence>
<dbReference type="EMBL" id="MZXW01000057">
    <property type="protein sequence ID" value="RXT33319.1"/>
    <property type="molecule type" value="Genomic_DNA"/>
</dbReference>
<comment type="caution">
    <text evidence="5">The sequence shown here is derived from an EMBL/GenBank/DDBJ whole genome shotgun (WGS) entry which is preliminary data.</text>
</comment>
<comment type="similarity">
    <text evidence="1">Belongs to the leucine-binding protein family.</text>
</comment>
<dbReference type="Pfam" id="PF13458">
    <property type="entry name" value="Peripla_BP_6"/>
    <property type="match status" value="1"/>
</dbReference>
<evidence type="ECO:0000313" key="6">
    <source>
        <dbReference type="Proteomes" id="UP000290819"/>
    </source>
</evidence>
<keyword evidence="6" id="KW-1185">Reference proteome</keyword>
<sequence>MKKLLSAISALSAGLLFVTGATAAEKKYDEGASDTEIKLGQTMPYSGPLSIHGIQGRTEVAYFRMLNEEKGGINGRKITLISLDDAFSPPKTVEQTRKLVENDGVLALFGSSGTAAQSSVQKYLNSKGVPQLLVSTGANKWNQPKAFKWSTPAFHLYGTEGEILAKYLLSVKPDAKIAILMQNDDFGRDYVSGFKKGLGDKASTMIVKEVTYELTDPTMDSPIAQLKSSGADVFFNVSLGKAASQSMKKAYELDWKPLQLVVSPSVGRQFLEAAGFDSVTGIIAATPYKQVSSPKWAEDPDVVAYQAFMKKYLPSEDPKNEIGFAVYSFAYVMGKIIEACGDNLTRENLLYQATHMNNVPAPSLLPGTTYTTTPDNYVPFKRLVVQKFDGNDWIQVTAITVD</sequence>
<feature type="domain" description="Leucine-binding protein" evidence="4">
    <location>
        <begin position="36"/>
        <end position="375"/>
    </location>
</feature>
<evidence type="ECO:0000313" key="5">
    <source>
        <dbReference type="EMBL" id="RXT33319.1"/>
    </source>
</evidence>
<accession>A0A4Q1UI29</accession>
<dbReference type="PANTHER" id="PTHR47235:SF1">
    <property type="entry name" value="BLR6548 PROTEIN"/>
    <property type="match status" value="1"/>
</dbReference>
<dbReference type="InterPro" id="IPR028082">
    <property type="entry name" value="Peripla_BP_I"/>
</dbReference>
<dbReference type="Proteomes" id="UP000290819">
    <property type="component" value="Unassembled WGS sequence"/>
</dbReference>
<dbReference type="OrthoDB" id="8184122at2"/>
<feature type="signal peptide" evidence="3">
    <location>
        <begin position="1"/>
        <end position="23"/>
    </location>
</feature>
<reference evidence="5 6" key="1">
    <citation type="submission" date="2017-03" db="EMBL/GenBank/DDBJ databases">
        <authorList>
            <person name="Safronova V.I."/>
            <person name="Sazanova A.L."/>
            <person name="Chirak E.R."/>
        </authorList>
    </citation>
    <scope>NUCLEOTIDE SEQUENCE [LARGE SCALE GENOMIC DNA]</scope>
    <source>
        <strain evidence="5 6">Opo-243</strain>
    </source>
</reference>
<dbReference type="CDD" id="cd06343">
    <property type="entry name" value="PBP1_ABC_ligand_binding-like"/>
    <property type="match status" value="1"/>
</dbReference>
<dbReference type="RefSeq" id="WP_129276055.1">
    <property type="nucleotide sequence ID" value="NZ_MZXW01000057.1"/>
</dbReference>
<gene>
    <name evidence="5" type="ORF">B5V03_40365</name>
</gene>
<dbReference type="PANTHER" id="PTHR47235">
    <property type="entry name" value="BLR6548 PROTEIN"/>
    <property type="match status" value="1"/>
</dbReference>
<dbReference type="Gene3D" id="3.40.50.2300">
    <property type="match status" value="2"/>
</dbReference>
<protein>
    <submittedName>
        <fullName evidence="5">Branched-chain amino acid ABC transporter substrate-binding protein</fullName>
    </submittedName>
</protein>
<feature type="chain" id="PRO_5021001011" evidence="3">
    <location>
        <begin position="24"/>
        <end position="402"/>
    </location>
</feature>
<dbReference type="SUPFAM" id="SSF53822">
    <property type="entry name" value="Periplasmic binding protein-like I"/>
    <property type="match status" value="1"/>
</dbReference>
<keyword evidence="2 3" id="KW-0732">Signal</keyword>
<name>A0A4Q1UI29_9BRAD</name>
<dbReference type="InterPro" id="IPR028081">
    <property type="entry name" value="Leu-bd"/>
</dbReference>
<organism evidence="5 6">
    <name type="scientific">Bradyrhizobium betae</name>
    <dbReference type="NCBI Taxonomy" id="244734"/>
    <lineage>
        <taxon>Bacteria</taxon>
        <taxon>Pseudomonadati</taxon>
        <taxon>Pseudomonadota</taxon>
        <taxon>Alphaproteobacteria</taxon>
        <taxon>Hyphomicrobiales</taxon>
        <taxon>Nitrobacteraceae</taxon>
        <taxon>Bradyrhizobium</taxon>
    </lineage>
</organism>
<evidence type="ECO:0000256" key="3">
    <source>
        <dbReference type="SAM" id="SignalP"/>
    </source>
</evidence>